<evidence type="ECO:0000313" key="1">
    <source>
        <dbReference type="EMBL" id="KAA1123561.1"/>
    </source>
</evidence>
<reference evidence="1 2" key="1">
    <citation type="submission" date="2019-05" db="EMBL/GenBank/DDBJ databases">
        <title>Emergence of the Ug99 lineage of the wheat stem rust pathogen through somatic hybridization.</title>
        <authorList>
            <person name="Li F."/>
            <person name="Upadhyaya N.M."/>
            <person name="Sperschneider J."/>
            <person name="Matny O."/>
            <person name="Nguyen-Phuc H."/>
            <person name="Mago R."/>
            <person name="Raley C."/>
            <person name="Miller M.E."/>
            <person name="Silverstein K.A.T."/>
            <person name="Henningsen E."/>
            <person name="Hirsch C.D."/>
            <person name="Visser B."/>
            <person name="Pretorius Z.A."/>
            <person name="Steffenson B.J."/>
            <person name="Schwessinger B."/>
            <person name="Dodds P.N."/>
            <person name="Figueroa M."/>
        </authorList>
    </citation>
    <scope>NUCLEOTIDE SEQUENCE [LARGE SCALE GENOMIC DNA]</scope>
    <source>
        <strain evidence="1 2">Ug99</strain>
    </source>
</reference>
<name>A0A5B0RCM7_PUCGR</name>
<sequence>MAHKVAMMSFTDSSDSSEQEALIDVYNFVCGLDRRKRTGNVLKGSENELKATDPSYNFVRDTFPRIRTS</sequence>
<evidence type="ECO:0000313" key="2">
    <source>
        <dbReference type="Proteomes" id="UP000325313"/>
    </source>
</evidence>
<comment type="caution">
    <text evidence="1">The sequence shown here is derived from an EMBL/GenBank/DDBJ whole genome shotgun (WGS) entry which is preliminary data.</text>
</comment>
<proteinExistence type="predicted"/>
<accession>A0A5B0RCM7</accession>
<dbReference type="EMBL" id="VDEP01000207">
    <property type="protein sequence ID" value="KAA1123561.1"/>
    <property type="molecule type" value="Genomic_DNA"/>
</dbReference>
<gene>
    <name evidence="1" type="ORF">PGTUg99_010350</name>
</gene>
<dbReference type="AlphaFoldDB" id="A0A5B0RCM7"/>
<protein>
    <submittedName>
        <fullName evidence="1">Uncharacterized protein</fullName>
    </submittedName>
</protein>
<organism evidence="1 2">
    <name type="scientific">Puccinia graminis f. sp. tritici</name>
    <dbReference type="NCBI Taxonomy" id="56615"/>
    <lineage>
        <taxon>Eukaryota</taxon>
        <taxon>Fungi</taxon>
        <taxon>Dikarya</taxon>
        <taxon>Basidiomycota</taxon>
        <taxon>Pucciniomycotina</taxon>
        <taxon>Pucciniomycetes</taxon>
        <taxon>Pucciniales</taxon>
        <taxon>Pucciniaceae</taxon>
        <taxon>Puccinia</taxon>
    </lineage>
</organism>
<dbReference type="Proteomes" id="UP000325313">
    <property type="component" value="Unassembled WGS sequence"/>
</dbReference>